<comment type="caution">
    <text evidence="2">The sequence shown here is derived from an EMBL/GenBank/DDBJ whole genome shotgun (WGS) entry which is preliminary data.</text>
</comment>
<reference evidence="2 3" key="2">
    <citation type="submission" date="2017-10" db="EMBL/GenBank/DDBJ databases">
        <title>Genome analyses suggest a sexual origin of heterokaryosis in a supposedly ancient asexual fungus.</title>
        <authorList>
            <person name="Corradi N."/>
            <person name="Sedzielewska K."/>
            <person name="Noel J."/>
            <person name="Charron P."/>
            <person name="Farinelli L."/>
            <person name="Marton T."/>
            <person name="Kruger M."/>
            <person name="Pelin A."/>
            <person name="Brachmann A."/>
            <person name="Corradi N."/>
        </authorList>
    </citation>
    <scope>NUCLEOTIDE SEQUENCE [LARGE SCALE GENOMIC DNA]</scope>
    <source>
        <strain evidence="2 3">A1</strain>
    </source>
</reference>
<dbReference type="Proteomes" id="UP000232688">
    <property type="component" value="Unassembled WGS sequence"/>
</dbReference>
<dbReference type="EMBL" id="LLXH01000389">
    <property type="protein sequence ID" value="PKC67480.1"/>
    <property type="molecule type" value="Genomic_DNA"/>
</dbReference>
<organism evidence="2 3">
    <name type="scientific">Rhizophagus irregularis</name>
    <dbReference type="NCBI Taxonomy" id="588596"/>
    <lineage>
        <taxon>Eukaryota</taxon>
        <taxon>Fungi</taxon>
        <taxon>Fungi incertae sedis</taxon>
        <taxon>Mucoromycota</taxon>
        <taxon>Glomeromycotina</taxon>
        <taxon>Glomeromycetes</taxon>
        <taxon>Glomerales</taxon>
        <taxon>Glomeraceae</taxon>
        <taxon>Rhizophagus</taxon>
    </lineage>
</organism>
<evidence type="ECO:0000313" key="3">
    <source>
        <dbReference type="Proteomes" id="UP000232688"/>
    </source>
</evidence>
<sequence length="54" mass="6425">MSSHLEYTSNIRALRPHHAIPTLLNEKKKPNYLLVTKIISMTIYYLYVKRSYLT</sequence>
<keyword evidence="1" id="KW-0812">Transmembrane</keyword>
<dbReference type="VEuPathDB" id="FungiDB:RhiirA1_458396"/>
<protein>
    <submittedName>
        <fullName evidence="2">Uncharacterized protein</fullName>
    </submittedName>
</protein>
<evidence type="ECO:0000256" key="1">
    <source>
        <dbReference type="SAM" id="Phobius"/>
    </source>
</evidence>
<reference evidence="2 3" key="1">
    <citation type="submission" date="2017-10" db="EMBL/GenBank/DDBJ databases">
        <title>Extensive intraspecific genome diversity in a model arbuscular mycorrhizal fungus.</title>
        <authorList>
            <person name="Chen E.C.H."/>
            <person name="Morin E."/>
            <person name="Baudet D."/>
            <person name="Noel J."/>
            <person name="Ndikumana S."/>
            <person name="Charron P."/>
            <person name="St-Onge C."/>
            <person name="Giorgi J."/>
            <person name="Grigoriev I.V."/>
            <person name="Roux C."/>
            <person name="Martin F.M."/>
            <person name="Corradi N."/>
        </authorList>
    </citation>
    <scope>NUCLEOTIDE SEQUENCE [LARGE SCALE GENOMIC DNA]</scope>
    <source>
        <strain evidence="2 3">A1</strain>
    </source>
</reference>
<evidence type="ECO:0000313" key="2">
    <source>
        <dbReference type="EMBL" id="PKC67480.1"/>
    </source>
</evidence>
<feature type="transmembrane region" description="Helical" evidence="1">
    <location>
        <begin position="31"/>
        <end position="48"/>
    </location>
</feature>
<name>A0A2N0RVZ6_9GLOM</name>
<keyword evidence="1" id="KW-1133">Transmembrane helix</keyword>
<dbReference type="AlphaFoldDB" id="A0A2N0RVZ6"/>
<gene>
    <name evidence="2" type="ORF">RhiirA1_458396</name>
</gene>
<accession>A0A2N0RVZ6</accession>
<proteinExistence type="predicted"/>
<keyword evidence="1" id="KW-0472">Membrane</keyword>